<sequence>MMQQYMKELEQEPFDAEEFVERLAWRTIAETKNENDEDFNPTLLHDSFVQAIKDLTLLQERQKKKCERLEAAVREDEALFFQEIHNLLEQNKQAIDTFQELDGKINHVATKVLHLGDQLDSVNGPRARVVDAQNLMTHLSEFLTTGPLTSGIFTDPMRIDEAAEIIQKLYLISQDLPSPKFEGLKRKIERKYDETERALIDEFSLAQRRNDFKRMKEIANVLSQFKGYPQCVDAYIEISQAVRYRQYKDHFLIMNVKFQNCLLNKDVFAHLLPLCQQNYEIIKKVFNNPEQVMAKFVLNIYHLKIQEHIASRLSSKLDSYNYLRTLYDLYFRTNQLSQELSVFNMGNDKNYLNKLTSNIFNKHIDNYISLELKCLKERSSANLQRYYESKNHQKKQIQSGGFQDLRRDLQAVIGTRANINIAQIENYGGETFLSEELAITILQDTKHAFQRCQLLSKPEDKASNATQILDRLLNSLLTEHVDYALELGLQAVPVVEGSKNPPTLYFFSVVYQSNNITHLLEKQFTDLAVPLILNTPKYNDCIQKKKFVLEDIERKVNTGLDRTLNAVATWVKLYLQAEQKKTDFKPDTDDFDTVASPACKAVSQYITNVIKEMKTNLDGNNVTALLQELGIRLHRVIYDHLLQFQFNTAGAMVAICDLNEYRSCTKHLGPLVAELFETLHALCNLLLVKPENLQQVCSEDSLVNLDRSVLHNFIQLRSDFKAQKQNFLKV</sequence>
<protein>
    <recommendedName>
        <fullName evidence="2">Exocyst complex component 5</fullName>
    </recommendedName>
    <alternativeName>
        <fullName evidence="6">Exocyst complex component Sec10</fullName>
    </alternativeName>
</protein>
<evidence type="ECO:0000259" key="8">
    <source>
        <dbReference type="Pfam" id="PF07393"/>
    </source>
</evidence>
<evidence type="ECO:0000256" key="6">
    <source>
        <dbReference type="ARBA" id="ARBA00031471"/>
    </source>
</evidence>
<evidence type="ECO:0000256" key="4">
    <source>
        <dbReference type="ARBA" id="ARBA00022483"/>
    </source>
</evidence>
<dbReference type="GO" id="GO:0006893">
    <property type="term" value="P:Golgi to plasma membrane transport"/>
    <property type="evidence" value="ECO:0007669"/>
    <property type="project" value="TreeGrafter"/>
</dbReference>
<name>A0A482VGB2_ASBVE</name>
<evidence type="ECO:0000259" key="9">
    <source>
        <dbReference type="Pfam" id="PF20667"/>
    </source>
</evidence>
<proteinExistence type="inferred from homology"/>
<keyword evidence="4" id="KW-0268">Exocytosis</keyword>
<gene>
    <name evidence="10" type="ORF">BDFB_010420</name>
</gene>
<feature type="coiled-coil region" evidence="7">
    <location>
        <begin position="52"/>
        <end position="79"/>
    </location>
</feature>
<dbReference type="STRING" id="1661398.A0A482VGB2"/>
<dbReference type="InterPro" id="IPR048625">
    <property type="entry name" value="Sec10_N"/>
</dbReference>
<dbReference type="InterPro" id="IPR009976">
    <property type="entry name" value="Sec10-like"/>
</dbReference>
<dbReference type="OrthoDB" id="125856at2759"/>
<accession>A0A482VGB2</accession>
<evidence type="ECO:0000256" key="3">
    <source>
        <dbReference type="ARBA" id="ARBA00022448"/>
    </source>
</evidence>
<comment type="similarity">
    <text evidence="1">Belongs to the SEC10 family.</text>
</comment>
<keyword evidence="5 7" id="KW-0175">Coiled coil</keyword>
<comment type="caution">
    <text evidence="10">The sequence shown here is derived from an EMBL/GenBank/DDBJ whole genome shotgun (WGS) entry which is preliminary data.</text>
</comment>
<dbReference type="PANTHER" id="PTHR12100">
    <property type="entry name" value="SEC10"/>
    <property type="match status" value="1"/>
</dbReference>
<evidence type="ECO:0000313" key="11">
    <source>
        <dbReference type="Proteomes" id="UP000292052"/>
    </source>
</evidence>
<keyword evidence="11" id="KW-1185">Reference proteome</keyword>
<dbReference type="Proteomes" id="UP000292052">
    <property type="component" value="Unassembled WGS sequence"/>
</dbReference>
<evidence type="ECO:0000256" key="5">
    <source>
        <dbReference type="ARBA" id="ARBA00023054"/>
    </source>
</evidence>
<evidence type="ECO:0000256" key="7">
    <source>
        <dbReference type="SAM" id="Coils"/>
    </source>
</evidence>
<dbReference type="AlphaFoldDB" id="A0A482VGB2"/>
<dbReference type="Pfam" id="PF20667">
    <property type="entry name" value="Sec10_N"/>
    <property type="match status" value="1"/>
</dbReference>
<evidence type="ECO:0000256" key="2">
    <source>
        <dbReference type="ARBA" id="ARBA00017524"/>
    </source>
</evidence>
<dbReference type="GO" id="GO:0000145">
    <property type="term" value="C:exocyst"/>
    <property type="evidence" value="ECO:0007669"/>
    <property type="project" value="TreeGrafter"/>
</dbReference>
<evidence type="ECO:0000313" key="10">
    <source>
        <dbReference type="EMBL" id="RZC27701.1"/>
    </source>
</evidence>
<feature type="domain" description="Exocyst complex component Sec10-like alpha-helical bundle" evidence="8">
    <location>
        <begin position="161"/>
        <end position="725"/>
    </location>
</feature>
<evidence type="ECO:0000256" key="1">
    <source>
        <dbReference type="ARBA" id="ARBA00006572"/>
    </source>
</evidence>
<dbReference type="EMBL" id="QDEB01103164">
    <property type="protein sequence ID" value="RZC27701.1"/>
    <property type="molecule type" value="Genomic_DNA"/>
</dbReference>
<dbReference type="GO" id="GO:0006887">
    <property type="term" value="P:exocytosis"/>
    <property type="evidence" value="ECO:0007669"/>
    <property type="project" value="UniProtKB-KW"/>
</dbReference>
<organism evidence="10 11">
    <name type="scientific">Asbolus verrucosus</name>
    <name type="common">Desert ironclad beetle</name>
    <dbReference type="NCBI Taxonomy" id="1661398"/>
    <lineage>
        <taxon>Eukaryota</taxon>
        <taxon>Metazoa</taxon>
        <taxon>Ecdysozoa</taxon>
        <taxon>Arthropoda</taxon>
        <taxon>Hexapoda</taxon>
        <taxon>Insecta</taxon>
        <taxon>Pterygota</taxon>
        <taxon>Neoptera</taxon>
        <taxon>Endopterygota</taxon>
        <taxon>Coleoptera</taxon>
        <taxon>Polyphaga</taxon>
        <taxon>Cucujiformia</taxon>
        <taxon>Tenebrionidae</taxon>
        <taxon>Pimeliinae</taxon>
        <taxon>Asbolus</taxon>
    </lineage>
</organism>
<dbReference type="Gene3D" id="1.20.58.1970">
    <property type="match status" value="1"/>
</dbReference>
<feature type="domain" description="Exocyst complex component Sec10 N-terminal" evidence="9">
    <location>
        <begin position="42"/>
        <end position="152"/>
    </location>
</feature>
<reference evidence="10 11" key="1">
    <citation type="submission" date="2017-03" db="EMBL/GenBank/DDBJ databases">
        <title>Genome of the blue death feigning beetle - Asbolus verrucosus.</title>
        <authorList>
            <person name="Rider S.D."/>
        </authorList>
    </citation>
    <scope>NUCLEOTIDE SEQUENCE [LARGE SCALE GENOMIC DNA]</scope>
    <source>
        <strain evidence="10">Butters</strain>
        <tissue evidence="10">Head and leg muscle</tissue>
    </source>
</reference>
<keyword evidence="3" id="KW-0813">Transport</keyword>
<dbReference type="InterPro" id="IPR048627">
    <property type="entry name" value="Sec10_HB"/>
</dbReference>
<dbReference type="PANTHER" id="PTHR12100:SF0">
    <property type="entry name" value="EXOCYST COMPLEX COMPONENT 5"/>
    <property type="match status" value="1"/>
</dbReference>
<dbReference type="Pfam" id="PF07393">
    <property type="entry name" value="Sec10_HB"/>
    <property type="match status" value="1"/>
</dbReference>